<dbReference type="EMBL" id="MT142925">
    <property type="protein sequence ID" value="QJA90617.1"/>
    <property type="molecule type" value="Genomic_DNA"/>
</dbReference>
<reference evidence="2" key="1">
    <citation type="submission" date="2020-03" db="EMBL/GenBank/DDBJ databases">
        <title>The deep terrestrial virosphere.</title>
        <authorList>
            <person name="Holmfeldt K."/>
            <person name="Nilsson E."/>
            <person name="Simone D."/>
            <person name="Lopez-Fernandez M."/>
            <person name="Wu X."/>
            <person name="de Brujin I."/>
            <person name="Lundin D."/>
            <person name="Andersson A."/>
            <person name="Bertilsson S."/>
            <person name="Dopson M."/>
        </authorList>
    </citation>
    <scope>NUCLEOTIDE SEQUENCE</scope>
    <source>
        <strain evidence="2">MM415B03634</strain>
    </source>
</reference>
<gene>
    <name evidence="2" type="ORF">MM415B03634_0003</name>
</gene>
<accession>A0A6M3L6S6</accession>
<name>A0A6M3L6S6_9ZZZZ</name>
<dbReference type="AlphaFoldDB" id="A0A6M3L6S6"/>
<feature type="coiled-coil region" evidence="1">
    <location>
        <begin position="112"/>
        <end position="139"/>
    </location>
</feature>
<organism evidence="2">
    <name type="scientific">viral metagenome</name>
    <dbReference type="NCBI Taxonomy" id="1070528"/>
    <lineage>
        <taxon>unclassified sequences</taxon>
        <taxon>metagenomes</taxon>
        <taxon>organismal metagenomes</taxon>
    </lineage>
</organism>
<evidence type="ECO:0000256" key="1">
    <source>
        <dbReference type="SAM" id="Coils"/>
    </source>
</evidence>
<proteinExistence type="predicted"/>
<keyword evidence="1" id="KW-0175">Coiled coil</keyword>
<sequence length="247" mass="28100">MPEVITDPTENEFTTGINPQDLAPELQTMYKSMQADYTRKTQELANKRKEFDTKTQQYESKLVDYGKLEQETKQWRDWYATLEAQAASEPDDTGIHTDDLIGDSGDQSSKYVEKLQTKISELERAIESTNAALKQSSTQVNRMFNYQTQLNDLSVKHPDLDKDRLLAHAVEIGQTDLRKAYADLYRDDIINAEVEKRLNAALAKRRTDGISSSGQKMILRTAKDTPKTFAEATEQIVLQRASEGKLE</sequence>
<evidence type="ECO:0000313" key="2">
    <source>
        <dbReference type="EMBL" id="QJA90617.1"/>
    </source>
</evidence>
<protein>
    <submittedName>
        <fullName evidence="2">Uncharacterized protein</fullName>
    </submittedName>
</protein>